<evidence type="ECO:0000313" key="2">
    <source>
        <dbReference type="Proteomes" id="UP001589610"/>
    </source>
</evidence>
<dbReference type="Proteomes" id="UP001589610">
    <property type="component" value="Unassembled WGS sequence"/>
</dbReference>
<dbReference type="EMBL" id="JBHMBS010000018">
    <property type="protein sequence ID" value="MFB9679754.1"/>
    <property type="molecule type" value="Genomic_DNA"/>
</dbReference>
<keyword evidence="2" id="KW-1185">Reference proteome</keyword>
<name>A0ABV5TKW4_9ACTN</name>
<protein>
    <submittedName>
        <fullName evidence="1">Uncharacterized protein</fullName>
    </submittedName>
</protein>
<comment type="caution">
    <text evidence="1">The sequence shown here is derived from an EMBL/GenBank/DDBJ whole genome shotgun (WGS) entry which is preliminary data.</text>
</comment>
<evidence type="ECO:0000313" key="1">
    <source>
        <dbReference type="EMBL" id="MFB9679754.1"/>
    </source>
</evidence>
<dbReference type="RefSeq" id="WP_344748891.1">
    <property type="nucleotide sequence ID" value="NZ_BAAAWW010000173.1"/>
</dbReference>
<organism evidence="1 2">
    <name type="scientific">Streptosporangium vulgare</name>
    <dbReference type="NCBI Taxonomy" id="46190"/>
    <lineage>
        <taxon>Bacteria</taxon>
        <taxon>Bacillati</taxon>
        <taxon>Actinomycetota</taxon>
        <taxon>Actinomycetes</taxon>
        <taxon>Streptosporangiales</taxon>
        <taxon>Streptosporangiaceae</taxon>
        <taxon>Streptosporangium</taxon>
    </lineage>
</organism>
<accession>A0ABV5TKW4</accession>
<sequence>MPPFLRGFWAYPGEALHYDAPAPGIHDRKDSHRSRHLAGWGDPRQVVTDPHARYFGAELGEGSLVPEGDDAILGEIRYED</sequence>
<reference evidence="1 2" key="1">
    <citation type="submission" date="2024-09" db="EMBL/GenBank/DDBJ databases">
        <authorList>
            <person name="Sun Q."/>
            <person name="Mori K."/>
        </authorList>
    </citation>
    <scope>NUCLEOTIDE SEQUENCE [LARGE SCALE GENOMIC DNA]</scope>
    <source>
        <strain evidence="1 2">JCM 3028</strain>
    </source>
</reference>
<proteinExistence type="predicted"/>
<gene>
    <name evidence="1" type="ORF">ACFFRH_30080</name>
</gene>